<dbReference type="InterPro" id="IPR001841">
    <property type="entry name" value="Znf_RING"/>
</dbReference>
<keyword evidence="9" id="KW-1185">Reference proteome</keyword>
<dbReference type="PANTHER" id="PTHR13510">
    <property type="entry name" value="FYVE-FINGER-CONTAINING RAB5 EFFECTOR PROTEIN RABENOSYN-5-RELATED"/>
    <property type="match status" value="1"/>
</dbReference>
<evidence type="ECO:0000256" key="1">
    <source>
        <dbReference type="ARBA" id="ARBA00022723"/>
    </source>
</evidence>
<evidence type="ECO:0000256" key="4">
    <source>
        <dbReference type="PROSITE-ProRule" id="PRU00175"/>
    </source>
</evidence>
<dbReference type="EMBL" id="VJMH01007002">
    <property type="protein sequence ID" value="KAF0686423.1"/>
    <property type="molecule type" value="Genomic_DNA"/>
</dbReference>
<dbReference type="SUPFAM" id="SSF57903">
    <property type="entry name" value="FYVE/PHD zinc finger"/>
    <property type="match status" value="1"/>
</dbReference>
<dbReference type="EMBL" id="CAADRA010007028">
    <property type="protein sequence ID" value="VFT98463.1"/>
    <property type="molecule type" value="Genomic_DNA"/>
</dbReference>
<dbReference type="InterPro" id="IPR052727">
    <property type="entry name" value="Rab4/Rab5_effector"/>
</dbReference>
<reference evidence="7" key="2">
    <citation type="submission" date="2019-06" db="EMBL/GenBank/DDBJ databases">
        <title>Genomics analysis of Aphanomyces spp. identifies a new class of oomycete effector associated with host adaptation.</title>
        <authorList>
            <person name="Gaulin E."/>
        </authorList>
    </citation>
    <scope>NUCLEOTIDE SEQUENCE</scope>
    <source>
        <strain evidence="7">CBS 578.67</strain>
    </source>
</reference>
<dbReference type="InterPro" id="IPR017455">
    <property type="entry name" value="Znf_FYVE-rel"/>
</dbReference>
<dbReference type="AlphaFoldDB" id="A0A485LJ58"/>
<keyword evidence="2 4" id="KW-0863">Zinc-finger</keyword>
<evidence type="ECO:0000313" key="7">
    <source>
        <dbReference type="EMBL" id="KAF0686423.1"/>
    </source>
</evidence>
<evidence type="ECO:0000259" key="5">
    <source>
        <dbReference type="PROSITE" id="PS50089"/>
    </source>
</evidence>
<evidence type="ECO:0000256" key="2">
    <source>
        <dbReference type="ARBA" id="ARBA00022771"/>
    </source>
</evidence>
<name>A0A485LJ58_9STRA</name>
<keyword evidence="1" id="KW-0479">Metal-binding</keyword>
<evidence type="ECO:0000256" key="3">
    <source>
        <dbReference type="ARBA" id="ARBA00022833"/>
    </source>
</evidence>
<evidence type="ECO:0000313" key="8">
    <source>
        <dbReference type="EMBL" id="VFT98463.1"/>
    </source>
</evidence>
<organism evidence="8 9">
    <name type="scientific">Aphanomyces stellatus</name>
    <dbReference type="NCBI Taxonomy" id="120398"/>
    <lineage>
        <taxon>Eukaryota</taxon>
        <taxon>Sar</taxon>
        <taxon>Stramenopiles</taxon>
        <taxon>Oomycota</taxon>
        <taxon>Saprolegniomycetes</taxon>
        <taxon>Saprolegniales</taxon>
        <taxon>Verrucalvaceae</taxon>
        <taxon>Aphanomyces</taxon>
    </lineage>
</organism>
<dbReference type="PROSITE" id="PS50089">
    <property type="entry name" value="ZF_RING_2"/>
    <property type="match status" value="1"/>
</dbReference>
<sequence>MRASLPPIVLPEARKDELLGEIDPMIHPLLQSMIPSGDKWEMNFIRNGVTCYDSLHADPYYRLCLSTTVVRSSLDAAMSALATDTTSSLLRAEKEALGERISNASVVCPLRPRTRKTQQHYIGVKWISYCINSNQQFDIVFCDAVGVGINSTTGRRYGYRIIRSIAIPECPELATFPRGHVVFNVTKFTETAEANVLDMQIGINLLCDDVASLSGIFDPYPQTTRVRSYIENYHRQTVAPPSRKTSILPSSLSLVRNSAPVDHVRKASHCNLCRKKFHWFRRRYECSECGNTVCHSCIENFKIGAIRRKVCLICRCTTTAHVSDNASPTQHNMPNYQPVPYPMYDAEPSPIYDIRTSLWSPRSPRHSTFSASERPSFQETVMHKLHSSSRGAAGDAKLDRNVLPTFYKSTMADDKLMEQISRSSFSNVQTLTDWNPVDLSARNSMPGQRESFSCKLRKSLSGFS</sequence>
<keyword evidence="3" id="KW-0862">Zinc</keyword>
<dbReference type="PROSITE" id="PS50178">
    <property type="entry name" value="ZF_FYVE"/>
    <property type="match status" value="1"/>
</dbReference>
<dbReference type="OrthoDB" id="60625at2759"/>
<dbReference type="InterPro" id="IPR011011">
    <property type="entry name" value="Znf_FYVE_PHD"/>
</dbReference>
<protein>
    <submittedName>
        <fullName evidence="8">Aste57867_21794 protein</fullName>
    </submittedName>
</protein>
<gene>
    <name evidence="8" type="primary">Aste57867_21794</name>
    <name evidence="7" type="ORF">As57867_021725</name>
    <name evidence="8" type="ORF">ASTE57867_21794</name>
</gene>
<evidence type="ECO:0000259" key="6">
    <source>
        <dbReference type="PROSITE" id="PS50178"/>
    </source>
</evidence>
<feature type="domain" description="FYVE-type" evidence="6">
    <location>
        <begin position="264"/>
        <end position="314"/>
    </location>
</feature>
<dbReference type="GO" id="GO:0008270">
    <property type="term" value="F:zinc ion binding"/>
    <property type="evidence" value="ECO:0007669"/>
    <property type="project" value="UniProtKB-KW"/>
</dbReference>
<reference evidence="8 9" key="1">
    <citation type="submission" date="2019-03" db="EMBL/GenBank/DDBJ databases">
        <authorList>
            <person name="Gaulin E."/>
            <person name="Dumas B."/>
        </authorList>
    </citation>
    <scope>NUCLEOTIDE SEQUENCE [LARGE SCALE GENOMIC DNA]</scope>
    <source>
        <strain evidence="8">CBS 568.67</strain>
    </source>
</reference>
<dbReference type="Proteomes" id="UP000332933">
    <property type="component" value="Unassembled WGS sequence"/>
</dbReference>
<feature type="domain" description="RING-type" evidence="5">
    <location>
        <begin position="270"/>
        <end position="315"/>
    </location>
</feature>
<dbReference type="Gene3D" id="3.30.40.10">
    <property type="entry name" value="Zinc/RING finger domain, C3HC4 (zinc finger)"/>
    <property type="match status" value="1"/>
</dbReference>
<accession>A0A485LJ58</accession>
<dbReference type="CDD" id="cd00065">
    <property type="entry name" value="FYVE_like_SF"/>
    <property type="match status" value="1"/>
</dbReference>
<dbReference type="InterPro" id="IPR013083">
    <property type="entry name" value="Znf_RING/FYVE/PHD"/>
</dbReference>
<proteinExistence type="predicted"/>
<evidence type="ECO:0000313" key="9">
    <source>
        <dbReference type="Proteomes" id="UP000332933"/>
    </source>
</evidence>
<dbReference type="PANTHER" id="PTHR13510:SF44">
    <property type="entry name" value="RABENOSYN-5"/>
    <property type="match status" value="1"/>
</dbReference>